<accession>A0ABM5KP68</accession>
<dbReference type="EnsemblMetazoa" id="XM_050656033.1">
    <property type="protein sequence ID" value="XP_050511990.1"/>
    <property type="gene ID" value="LOC114327359"/>
</dbReference>
<feature type="compositionally biased region" description="Polar residues" evidence="2">
    <location>
        <begin position="384"/>
        <end position="402"/>
    </location>
</feature>
<reference evidence="3" key="1">
    <citation type="submission" date="2025-05" db="UniProtKB">
        <authorList>
            <consortium name="EnsemblMetazoa"/>
        </authorList>
    </citation>
    <scope>IDENTIFICATION</scope>
</reference>
<sequence>MSESNIDIVPTDNSNFDRMNSRFMSDDTDHHLNQERIEEQNNFDDIDGSSRSAEMDSYEKGYYGDEYPRPYNRPNLYHQYHRDPCNKHLPVKEIPKTKPHLPHHHIESHIPGFKGLFPHQFLPRTSEFDEEPDDFDQHLVFEPVDGAHEDDSPSTDSNDERVGTIHLLPFTPLNPDEPAPYQNPRYFNPLKAENQQKIIHLIEKEEDFLKLMLEKLDRVAYKFADPFTPKQLPEKPYKAYSDYPDSYKDYKIDKPSSDYPQSYPEPATYSYPEAHHYKPLIESIVKRLLNLEKQKLDDISHKFIHPHFVPYNDVKYPNALNCKNELLDIKKDGLKHLISVEKRKLEDIADIFLAPFTQPIPKKPTSYQKEYRSNDKVHVKGDETNLTPAVDSNTLPDQQDTLPTVYPIDNAKQDNDKADTQNLQPAGSLPTDNPETENNLGPLPPSAAVQLLPVEDSSNTHPSEQSGIEQNVETNPPASQVPSQGHLFKSELERVDQSAKEIINEASAVVDALSPVNNLDRYSQLIADEIKKLKEATRKESGSDDMLRETYHEEDRLSEGAPFDLGDNWSSLPEDSFIENNPLLGHIITVPNNYDYHRRTRSVAQNLTADEYLNIFLSEGKQMLKPAQKLGASNDDILMLGYLGNIIIESIQRRLNMSSINNTSHSNSSSVRRKRHDVPVETLLTDPTLKVDVPKVVENIGTFAKTLLDHKDTPLYHIRNIVGSCKDVALATIKIPNQNFIAPSGYNIVDNPNKDNTILESAYPDISSRFGDECEGESERVGQDWPQVLVENTFQNVGHVIRNAVRSGQEAIHHVGEITNHAKKAILTARQTPEILMHTVSPIPVISDDEKVSLNSRFGEEDHDSSIGETQQTTEFVKMGHLLDAAGVSNPASTPDAIDPRTNTEHNYLEHFWKNIGNAAGNHHLKNIQEIFPKKTNLEKIIHKKELFPKYNSRKNEGHELGDIHNKVNDKVKHVLKNFEEFAHKKNEDVFRHNAVADNQNKNVIKNIKELFPRHNNSPINTKNDESIPEHVKNIQKFVNNNFQQTFKNLESIGNNQNKDVSARNNIGFQNNKYMENLKENVENTMNSFNNLENKSTKNVPKEKNDHVQQVLDKIEDVFNNANSRKATQNLYNNEGKKRTDQMQKLKNKLDSIHMMHKLSSRSNREKNLQNFLDKIDDEKNKDKFLKTLKNGVDDLKKTLGVENIRDFVEEMKENLNDLRENNPLDVKNINFNNKRTKRDVKDTPTDHEDIVQSSFIPSGLTHPFFIPGFNNFNEDFDEPDHHNPFSLNMPDLEEEREAFLERFDERGNFLPTDFNLGPRNSDHQHVLETLLGASSPDMFEQTFHEHFTDNGIHTTPQEAFQRPQNADEDDVVSTSMVMHKSLLTPFMGKSKKEDKDTFNGQYGPPCGCASRGYLRNQMDEDDIYY</sequence>
<feature type="region of interest" description="Disordered" evidence="2">
    <location>
        <begin position="536"/>
        <end position="555"/>
    </location>
</feature>
<proteinExistence type="predicted"/>
<feature type="coiled-coil region" evidence="1">
    <location>
        <begin position="1162"/>
        <end position="1222"/>
    </location>
</feature>
<dbReference type="RefSeq" id="XP_050511990.1">
    <property type="nucleotide sequence ID" value="XM_050656033.1"/>
</dbReference>
<organism evidence="3 4">
    <name type="scientific">Diabrotica virgifera virgifera</name>
    <name type="common">western corn rootworm</name>
    <dbReference type="NCBI Taxonomy" id="50390"/>
    <lineage>
        <taxon>Eukaryota</taxon>
        <taxon>Metazoa</taxon>
        <taxon>Ecdysozoa</taxon>
        <taxon>Arthropoda</taxon>
        <taxon>Hexapoda</taxon>
        <taxon>Insecta</taxon>
        <taxon>Pterygota</taxon>
        <taxon>Neoptera</taxon>
        <taxon>Endopterygota</taxon>
        <taxon>Coleoptera</taxon>
        <taxon>Polyphaga</taxon>
        <taxon>Cucujiformia</taxon>
        <taxon>Chrysomeloidea</taxon>
        <taxon>Chrysomelidae</taxon>
        <taxon>Galerucinae</taxon>
        <taxon>Diabroticina</taxon>
        <taxon>Diabroticites</taxon>
        <taxon>Diabrotica</taxon>
    </lineage>
</organism>
<evidence type="ECO:0000256" key="2">
    <source>
        <dbReference type="SAM" id="MobiDB-lite"/>
    </source>
</evidence>
<keyword evidence="4" id="KW-1185">Reference proteome</keyword>
<evidence type="ECO:0000256" key="1">
    <source>
        <dbReference type="SAM" id="Coils"/>
    </source>
</evidence>
<feature type="region of interest" description="Disordered" evidence="2">
    <location>
        <begin position="1"/>
        <end position="26"/>
    </location>
</feature>
<protein>
    <submittedName>
        <fullName evidence="3">Uncharacterized protein</fullName>
    </submittedName>
</protein>
<feature type="compositionally biased region" description="Basic and acidic residues" evidence="2">
    <location>
        <begin position="369"/>
        <end position="383"/>
    </location>
</feature>
<name>A0ABM5KP68_DIAVI</name>
<dbReference type="GeneID" id="114327359"/>
<evidence type="ECO:0000313" key="3">
    <source>
        <dbReference type="EnsemblMetazoa" id="XP_050511990.1"/>
    </source>
</evidence>
<keyword evidence="1" id="KW-0175">Coiled coil</keyword>
<evidence type="ECO:0000313" key="4">
    <source>
        <dbReference type="Proteomes" id="UP001652700"/>
    </source>
</evidence>
<feature type="compositionally biased region" description="Polar residues" evidence="2">
    <location>
        <begin position="1"/>
        <end position="18"/>
    </location>
</feature>
<dbReference type="Proteomes" id="UP001652700">
    <property type="component" value="Unplaced"/>
</dbReference>
<feature type="compositionally biased region" description="Polar residues" evidence="2">
    <location>
        <begin position="456"/>
        <end position="483"/>
    </location>
</feature>
<feature type="compositionally biased region" description="Polar residues" evidence="2">
    <location>
        <begin position="420"/>
        <end position="439"/>
    </location>
</feature>
<feature type="region of interest" description="Disordered" evidence="2">
    <location>
        <begin position="363"/>
        <end position="483"/>
    </location>
</feature>